<accession>A0A9W9H752</accession>
<protein>
    <submittedName>
        <fullName evidence="2">Uncharacterized protein</fullName>
    </submittedName>
</protein>
<dbReference type="GeneID" id="81403698"/>
<keyword evidence="3" id="KW-1185">Reference proteome</keyword>
<evidence type="ECO:0000313" key="2">
    <source>
        <dbReference type="EMBL" id="KAJ5138936.1"/>
    </source>
</evidence>
<evidence type="ECO:0000256" key="1">
    <source>
        <dbReference type="SAM" id="MobiDB-lite"/>
    </source>
</evidence>
<comment type="caution">
    <text evidence="2">The sequence shown here is derived from an EMBL/GenBank/DDBJ whole genome shotgun (WGS) entry which is preliminary data.</text>
</comment>
<dbReference type="Proteomes" id="UP001149079">
    <property type="component" value="Unassembled WGS sequence"/>
</dbReference>
<dbReference type="RefSeq" id="XP_056523585.1">
    <property type="nucleotide sequence ID" value="XM_056664528.1"/>
</dbReference>
<feature type="region of interest" description="Disordered" evidence="1">
    <location>
        <begin position="1"/>
        <end position="51"/>
    </location>
</feature>
<name>A0A9W9H752_9EURO</name>
<proteinExistence type="predicted"/>
<reference evidence="2" key="1">
    <citation type="submission" date="2022-11" db="EMBL/GenBank/DDBJ databases">
        <authorList>
            <person name="Petersen C."/>
        </authorList>
    </citation>
    <scope>NUCLEOTIDE SEQUENCE</scope>
    <source>
        <strain evidence="2">IBT 22155</strain>
    </source>
</reference>
<sequence length="237" mass="26834">MPSSGVPIPKRAAVDQPEERSSQQPRRPHRAMREFDRQDHDQTQPSMTFKQAQHSMAREEGFLGQLVHHWQNRCLLCLRAGRPHEHQLWDCADPRALNMRAEIARHDVGTVGGSTDDMPGGVFQNGTIREDMDDLLWAAAAFVPGVYAGAWVLSVPIAASAHSQWNTNYSSVAMMAFGPREPNSPADQVRKAWARRLHGFGVEMEDRDALLRYLGSKHGNEEVYKLAVEFLWLQRAW</sequence>
<dbReference type="EMBL" id="JAPQKL010000003">
    <property type="protein sequence ID" value="KAJ5138936.1"/>
    <property type="molecule type" value="Genomic_DNA"/>
</dbReference>
<reference evidence="2" key="2">
    <citation type="journal article" date="2023" name="IMA Fungus">
        <title>Comparative genomic study of the Penicillium genus elucidates a diverse pangenome and 15 lateral gene transfer events.</title>
        <authorList>
            <person name="Petersen C."/>
            <person name="Sorensen T."/>
            <person name="Nielsen M.R."/>
            <person name="Sondergaard T.E."/>
            <person name="Sorensen J.L."/>
            <person name="Fitzpatrick D.A."/>
            <person name="Frisvad J.C."/>
            <person name="Nielsen K.L."/>
        </authorList>
    </citation>
    <scope>NUCLEOTIDE SEQUENCE</scope>
    <source>
        <strain evidence="2">IBT 22155</strain>
    </source>
</reference>
<evidence type="ECO:0000313" key="3">
    <source>
        <dbReference type="Proteomes" id="UP001149079"/>
    </source>
</evidence>
<dbReference type="AlphaFoldDB" id="A0A9W9H752"/>
<organism evidence="2 3">
    <name type="scientific">Penicillium bovifimosum</name>
    <dbReference type="NCBI Taxonomy" id="126998"/>
    <lineage>
        <taxon>Eukaryota</taxon>
        <taxon>Fungi</taxon>
        <taxon>Dikarya</taxon>
        <taxon>Ascomycota</taxon>
        <taxon>Pezizomycotina</taxon>
        <taxon>Eurotiomycetes</taxon>
        <taxon>Eurotiomycetidae</taxon>
        <taxon>Eurotiales</taxon>
        <taxon>Aspergillaceae</taxon>
        <taxon>Penicillium</taxon>
    </lineage>
</organism>
<gene>
    <name evidence="2" type="ORF">N7515_003784</name>
</gene>
<feature type="compositionally biased region" description="Basic and acidic residues" evidence="1">
    <location>
        <begin position="31"/>
        <end position="42"/>
    </location>
</feature>